<keyword evidence="1" id="KW-0812">Transmembrane</keyword>
<comment type="caution">
    <text evidence="2">The sequence shown here is derived from an EMBL/GenBank/DDBJ whole genome shotgun (WGS) entry which is preliminary data.</text>
</comment>
<organism evidence="2 3">
    <name type="scientific">Demequina litorisediminis</name>
    <dbReference type="NCBI Taxonomy" id="1849022"/>
    <lineage>
        <taxon>Bacteria</taxon>
        <taxon>Bacillati</taxon>
        <taxon>Actinomycetota</taxon>
        <taxon>Actinomycetes</taxon>
        <taxon>Micrococcales</taxon>
        <taxon>Demequinaceae</taxon>
        <taxon>Demequina</taxon>
    </lineage>
</organism>
<evidence type="ECO:0008006" key="4">
    <source>
        <dbReference type="Google" id="ProtNLM"/>
    </source>
</evidence>
<keyword evidence="1" id="KW-1133">Transmembrane helix</keyword>
<keyword evidence="1" id="KW-0472">Membrane</keyword>
<protein>
    <recommendedName>
        <fullName evidence="4">2TM domain-containing protein</fullName>
    </recommendedName>
</protein>
<evidence type="ECO:0000313" key="2">
    <source>
        <dbReference type="EMBL" id="GMA36070.1"/>
    </source>
</evidence>
<name>A0ABQ6IE20_9MICO</name>
<dbReference type="EMBL" id="BSUN01000001">
    <property type="protein sequence ID" value="GMA36070.1"/>
    <property type="molecule type" value="Genomic_DNA"/>
</dbReference>
<feature type="transmembrane region" description="Helical" evidence="1">
    <location>
        <begin position="53"/>
        <end position="71"/>
    </location>
</feature>
<reference evidence="3" key="1">
    <citation type="journal article" date="2019" name="Int. J. Syst. Evol. Microbiol.">
        <title>The Global Catalogue of Microorganisms (GCM) 10K type strain sequencing project: providing services to taxonomists for standard genome sequencing and annotation.</title>
        <authorList>
            <consortium name="The Broad Institute Genomics Platform"/>
            <consortium name="The Broad Institute Genome Sequencing Center for Infectious Disease"/>
            <person name="Wu L."/>
            <person name="Ma J."/>
        </authorList>
    </citation>
    <scope>NUCLEOTIDE SEQUENCE [LARGE SCALE GENOMIC DNA]</scope>
    <source>
        <strain evidence="3">NBRC 112299</strain>
    </source>
</reference>
<accession>A0ABQ6IE20</accession>
<evidence type="ECO:0000313" key="3">
    <source>
        <dbReference type="Proteomes" id="UP001157125"/>
    </source>
</evidence>
<dbReference type="RefSeq" id="WP_284328376.1">
    <property type="nucleotide sequence ID" value="NZ_BSUN01000001.1"/>
</dbReference>
<proteinExistence type="predicted"/>
<evidence type="ECO:0000256" key="1">
    <source>
        <dbReference type="SAM" id="Phobius"/>
    </source>
</evidence>
<feature type="transmembrane region" description="Helical" evidence="1">
    <location>
        <begin position="21"/>
        <end position="47"/>
    </location>
</feature>
<gene>
    <name evidence="2" type="ORF">GCM10025876_22740</name>
</gene>
<sequence>MPVRYEGIVWARLRWGRDGKPVRHVVFGAVFVLLTAFEALFTLAAIQTGQGNPWLYGAFTLALTACAWHQFTDAHFARRVAREQAKRPRQS</sequence>
<dbReference type="Proteomes" id="UP001157125">
    <property type="component" value="Unassembled WGS sequence"/>
</dbReference>
<keyword evidence="3" id="KW-1185">Reference proteome</keyword>